<keyword evidence="14" id="KW-1185">Reference proteome</keyword>
<dbReference type="InterPro" id="IPR040990">
    <property type="entry name" value="DUF5600"/>
</dbReference>
<proteinExistence type="predicted"/>
<dbReference type="Pfam" id="PF16880">
    <property type="entry name" value="EHD_N"/>
    <property type="match status" value="1"/>
</dbReference>
<comment type="subcellular location">
    <subcellularLocation>
        <location evidence="1">Cell membrane</location>
        <topology evidence="1">Peripheral membrane protein</topology>
        <orientation evidence="1">Cytoplasmic side</orientation>
    </subcellularLocation>
    <subcellularLocation>
        <location evidence="2">Endosome membrane</location>
        <topology evidence="2">Peripheral membrane protein</topology>
    </subcellularLocation>
</comment>
<dbReference type="GO" id="GO:0006897">
    <property type="term" value="P:endocytosis"/>
    <property type="evidence" value="ECO:0007669"/>
    <property type="project" value="TreeGrafter"/>
</dbReference>
<keyword evidence="13" id="KW-0378">Hydrolase</keyword>
<keyword evidence="3" id="KW-1003">Cell membrane</keyword>
<comment type="caution">
    <text evidence="13">The sequence shown here is derived from an EMBL/GenBank/DDBJ whole genome shotgun (WGS) entry which is preliminary data.</text>
</comment>
<dbReference type="Proteomes" id="UP000274822">
    <property type="component" value="Unassembled WGS sequence"/>
</dbReference>
<dbReference type="InterPro" id="IPR027417">
    <property type="entry name" value="P-loop_NTPase"/>
</dbReference>
<keyword evidence="6" id="KW-0967">Endosome</keyword>
<dbReference type="GO" id="GO:0016197">
    <property type="term" value="P:endosomal transport"/>
    <property type="evidence" value="ECO:0007669"/>
    <property type="project" value="TreeGrafter"/>
</dbReference>
<dbReference type="CDD" id="cd00052">
    <property type="entry name" value="EH"/>
    <property type="match status" value="1"/>
</dbReference>
<evidence type="ECO:0000256" key="5">
    <source>
        <dbReference type="ARBA" id="ARBA00022741"/>
    </source>
</evidence>
<evidence type="ECO:0000256" key="8">
    <source>
        <dbReference type="ARBA" id="ARBA00023136"/>
    </source>
</evidence>
<feature type="compositionally biased region" description="Polar residues" evidence="9">
    <location>
        <begin position="10"/>
        <end position="20"/>
    </location>
</feature>
<feature type="domain" description="EH" evidence="10">
    <location>
        <begin position="513"/>
        <end position="600"/>
    </location>
</feature>
<evidence type="ECO:0000256" key="9">
    <source>
        <dbReference type="SAM" id="MobiDB-lite"/>
    </source>
</evidence>
<dbReference type="EMBL" id="RBNJ01008769">
    <property type="protein sequence ID" value="RUS27262.1"/>
    <property type="molecule type" value="Genomic_DNA"/>
</dbReference>
<feature type="region of interest" description="Disordered" evidence="9">
    <location>
        <begin position="1"/>
        <end position="20"/>
    </location>
</feature>
<gene>
    <name evidence="13" type="ORF">BC938DRAFT_483503</name>
</gene>
<name>A0A433QBX1_9FUNG</name>
<dbReference type="SUPFAM" id="SSF52540">
    <property type="entry name" value="P-loop containing nucleoside triphosphate hydrolases"/>
    <property type="match status" value="1"/>
</dbReference>
<dbReference type="PANTHER" id="PTHR11216">
    <property type="entry name" value="EH DOMAIN"/>
    <property type="match status" value="1"/>
</dbReference>
<feature type="domain" description="Dynamin-type G" evidence="12">
    <location>
        <begin position="122"/>
        <end position="356"/>
    </location>
</feature>
<dbReference type="InterPro" id="IPR002048">
    <property type="entry name" value="EF_hand_dom"/>
</dbReference>
<dbReference type="InterPro" id="IPR031692">
    <property type="entry name" value="EHD_N"/>
</dbReference>
<sequence>MSEKARFDTSRTPSFTGSSRQANVTATLTQDNEYKVIIDGLKKIYKQKIKPLETMYNFEETDGADGGRRGGAGWWTVEMNHRDVGLCKIVALSNAKFFGLHFATTSHPLPGFHSAPLTDSDIEAKPMILLIGQYSTGKTTFIRYLIDKAYPGEHIGVEPTTDRFVAVMNGIEEGVIPGNAAAVNSELPFRGLNKFGQAFLSRFQVSQTPSSVLENLTIIDTPGILAGDKQLIERGYDFTSVVEWFAERCDLVLLLFDSHKLDISNEFKMAIHALRGHEEKVRVVLNKSDMVNHQNLMRVYGAMMWSLGKVVQTPEVMRVYLGSFWLEKPPNCYEDSRELLDAEQRDLLKDLRELPKNAAIRKINEIVKRARLSKVHAHIVGHLKKEMPSMFGKNKKQEQLIADLDKEFLKIQQRYHLPKGDFPNVDKFRQNLSLYKIDQFKPLREDVVEKADDVSGMGIALANDLPKLMAKFPQGNPLLDVSQRNPFDSLNPSFVTPKDGEFPPSYWHFSSVDKPTYVPMFQALNPVRGKVAGAEVRPVLVDTGLPNDTLAKIWRLADWDSDGYMDIDEFCVAMHLTKAVQTGGELPETLPQTMLPVKKL</sequence>
<accession>A0A433QBX1</accession>
<reference evidence="13 14" key="1">
    <citation type="journal article" date="2018" name="New Phytol.">
        <title>Phylogenomics of Endogonaceae and evolution of mycorrhizas within Mucoromycota.</title>
        <authorList>
            <person name="Chang Y."/>
            <person name="Desiro A."/>
            <person name="Na H."/>
            <person name="Sandor L."/>
            <person name="Lipzen A."/>
            <person name="Clum A."/>
            <person name="Barry K."/>
            <person name="Grigoriev I.V."/>
            <person name="Martin F.M."/>
            <person name="Stajich J.E."/>
            <person name="Smith M.E."/>
            <person name="Bonito G."/>
            <person name="Spatafora J.W."/>
        </authorList>
    </citation>
    <scope>NUCLEOTIDE SEQUENCE [LARGE SCALE GENOMIC DNA]</scope>
    <source>
        <strain evidence="13 14">AD002</strain>
    </source>
</reference>
<evidence type="ECO:0000313" key="14">
    <source>
        <dbReference type="Proteomes" id="UP000274822"/>
    </source>
</evidence>
<keyword evidence="7" id="KW-0106">Calcium</keyword>
<dbReference type="Gene3D" id="3.40.50.300">
    <property type="entry name" value="P-loop containing nucleotide triphosphate hydrolases"/>
    <property type="match status" value="1"/>
</dbReference>
<evidence type="ECO:0000259" key="10">
    <source>
        <dbReference type="PROSITE" id="PS50031"/>
    </source>
</evidence>
<dbReference type="Gene3D" id="1.10.268.20">
    <property type="match status" value="2"/>
</dbReference>
<keyword evidence="4" id="KW-0479">Metal-binding</keyword>
<dbReference type="GO" id="GO:0005525">
    <property type="term" value="F:GTP binding"/>
    <property type="evidence" value="ECO:0007669"/>
    <property type="project" value="InterPro"/>
</dbReference>
<dbReference type="PROSITE" id="PS50222">
    <property type="entry name" value="EF_HAND_2"/>
    <property type="match status" value="1"/>
</dbReference>
<dbReference type="PROSITE" id="PS50031">
    <property type="entry name" value="EH"/>
    <property type="match status" value="1"/>
</dbReference>
<dbReference type="GO" id="GO:0010008">
    <property type="term" value="C:endosome membrane"/>
    <property type="evidence" value="ECO:0007669"/>
    <property type="project" value="UniProtKB-SubCell"/>
</dbReference>
<evidence type="ECO:0000259" key="11">
    <source>
        <dbReference type="PROSITE" id="PS50222"/>
    </source>
</evidence>
<keyword evidence="5" id="KW-0547">Nucleotide-binding</keyword>
<keyword evidence="8" id="KW-0472">Membrane</keyword>
<evidence type="ECO:0000256" key="6">
    <source>
        <dbReference type="ARBA" id="ARBA00022753"/>
    </source>
</evidence>
<evidence type="ECO:0000256" key="3">
    <source>
        <dbReference type="ARBA" id="ARBA00022475"/>
    </source>
</evidence>
<dbReference type="AlphaFoldDB" id="A0A433QBX1"/>
<dbReference type="GO" id="GO:0005886">
    <property type="term" value="C:plasma membrane"/>
    <property type="evidence" value="ECO:0007669"/>
    <property type="project" value="UniProtKB-SubCell"/>
</dbReference>
<dbReference type="Gene3D" id="1.10.238.10">
    <property type="entry name" value="EF-hand"/>
    <property type="match status" value="1"/>
</dbReference>
<organism evidence="13 14">
    <name type="scientific">Jimgerdemannia flammicorona</name>
    <dbReference type="NCBI Taxonomy" id="994334"/>
    <lineage>
        <taxon>Eukaryota</taxon>
        <taxon>Fungi</taxon>
        <taxon>Fungi incertae sedis</taxon>
        <taxon>Mucoromycota</taxon>
        <taxon>Mucoromycotina</taxon>
        <taxon>Endogonomycetes</taxon>
        <taxon>Endogonales</taxon>
        <taxon>Endogonaceae</taxon>
        <taxon>Jimgerdemannia</taxon>
    </lineage>
</organism>
<evidence type="ECO:0000313" key="13">
    <source>
        <dbReference type="EMBL" id="RUS27262.1"/>
    </source>
</evidence>
<dbReference type="Pfam" id="PF18150">
    <property type="entry name" value="DUF5600"/>
    <property type="match status" value="1"/>
</dbReference>
<dbReference type="Pfam" id="PF00350">
    <property type="entry name" value="Dynamin_N"/>
    <property type="match status" value="1"/>
</dbReference>
<evidence type="ECO:0000256" key="7">
    <source>
        <dbReference type="ARBA" id="ARBA00022837"/>
    </source>
</evidence>
<dbReference type="InterPro" id="IPR045063">
    <property type="entry name" value="Dynamin_N"/>
</dbReference>
<evidence type="ECO:0000256" key="1">
    <source>
        <dbReference type="ARBA" id="ARBA00004413"/>
    </source>
</evidence>
<dbReference type="InterPro" id="IPR030381">
    <property type="entry name" value="G_DYNAMIN_dom"/>
</dbReference>
<dbReference type="PANTHER" id="PTHR11216:SF31">
    <property type="entry name" value="AT21416P"/>
    <property type="match status" value="1"/>
</dbReference>
<dbReference type="CDD" id="cd09913">
    <property type="entry name" value="EHD"/>
    <property type="match status" value="1"/>
</dbReference>
<dbReference type="InterPro" id="IPR000261">
    <property type="entry name" value="EH_dom"/>
</dbReference>
<dbReference type="PROSITE" id="PS51718">
    <property type="entry name" value="G_DYNAMIN_2"/>
    <property type="match status" value="1"/>
</dbReference>
<evidence type="ECO:0000256" key="4">
    <source>
        <dbReference type="ARBA" id="ARBA00022723"/>
    </source>
</evidence>
<dbReference type="Pfam" id="PF12763">
    <property type="entry name" value="EH"/>
    <property type="match status" value="1"/>
</dbReference>
<evidence type="ECO:0000259" key="12">
    <source>
        <dbReference type="PROSITE" id="PS51718"/>
    </source>
</evidence>
<dbReference type="InterPro" id="IPR011992">
    <property type="entry name" value="EF-hand-dom_pair"/>
</dbReference>
<dbReference type="GO" id="GO:0005509">
    <property type="term" value="F:calcium ion binding"/>
    <property type="evidence" value="ECO:0007669"/>
    <property type="project" value="InterPro"/>
</dbReference>
<feature type="domain" description="EF-hand" evidence="11">
    <location>
        <begin position="545"/>
        <end position="580"/>
    </location>
</feature>
<protein>
    <submittedName>
        <fullName evidence="13">P-loop containing nucleoside triphosphate hydrolase protein</fullName>
    </submittedName>
</protein>
<dbReference type="GO" id="GO:0016787">
    <property type="term" value="F:hydrolase activity"/>
    <property type="evidence" value="ECO:0007669"/>
    <property type="project" value="UniProtKB-KW"/>
</dbReference>
<dbReference type="SMART" id="SM00027">
    <property type="entry name" value="EH"/>
    <property type="match status" value="1"/>
</dbReference>
<evidence type="ECO:0000256" key="2">
    <source>
        <dbReference type="ARBA" id="ARBA00004481"/>
    </source>
</evidence>
<dbReference type="FunFam" id="3.40.50.300:FF:000147">
    <property type="entry name" value="EH domain-containing protein 1"/>
    <property type="match status" value="1"/>
</dbReference>
<dbReference type="SUPFAM" id="SSF47473">
    <property type="entry name" value="EF-hand"/>
    <property type="match status" value="1"/>
</dbReference>